<evidence type="ECO:0000313" key="2">
    <source>
        <dbReference type="Proteomes" id="UP000008871"/>
    </source>
</evidence>
<accession>Q0VQT7</accession>
<dbReference type="HOGENOM" id="CLU_1529437_0_0_6"/>
<gene>
    <name evidence="1" type="ordered locus">ABO_1013</name>
</gene>
<organism evidence="1 2">
    <name type="scientific">Alcanivorax borkumensis (strain ATCC 700651 / DSM 11573 / NCIMB 13689 / SK2)</name>
    <dbReference type="NCBI Taxonomy" id="393595"/>
    <lineage>
        <taxon>Bacteria</taxon>
        <taxon>Pseudomonadati</taxon>
        <taxon>Pseudomonadota</taxon>
        <taxon>Gammaproteobacteria</taxon>
        <taxon>Oceanospirillales</taxon>
        <taxon>Alcanivoracaceae</taxon>
        <taxon>Alcanivorax</taxon>
    </lineage>
</organism>
<reference evidence="1 2" key="1">
    <citation type="journal article" date="2006" name="Nat. Biotechnol.">
        <title>Genome sequence of the ubiquitous hydrocarbon-degrading marine bacterium Alcanivorax borkumensis.</title>
        <authorList>
            <person name="Schneiker S."/>
            <person name="Martins dos Santos V.A.P."/>
            <person name="Bartels D."/>
            <person name="Bekel T."/>
            <person name="Brecht M."/>
            <person name="Buhrmester J."/>
            <person name="Chernikova T.N."/>
            <person name="Denaro R."/>
            <person name="Ferrer M."/>
            <person name="Gertler C."/>
            <person name="Goesmann A."/>
            <person name="Golyshina O.V."/>
            <person name="Kaminski F."/>
            <person name="Khachane A.N."/>
            <person name="Lang S."/>
            <person name="Linke B."/>
            <person name="McHardy A.C."/>
            <person name="Meyer F."/>
            <person name="Nechitaylo T."/>
            <person name="Puehler A."/>
            <person name="Regenhardt D."/>
            <person name="Rupp O."/>
            <person name="Sabirova J.S."/>
            <person name="Selbitschka W."/>
            <person name="Yakimov M.M."/>
            <person name="Timmis K.N."/>
            <person name="Vorhoelter F.-J."/>
            <person name="Weidner S."/>
            <person name="Kaiser O."/>
            <person name="Golyshin P.N."/>
        </authorList>
    </citation>
    <scope>NUCLEOTIDE SEQUENCE [LARGE SCALE GENOMIC DNA]</scope>
    <source>
        <strain evidence="2">ATCC 700651 / DSM 11573 / NCIMB 13689 / SK2</strain>
    </source>
</reference>
<proteinExistence type="predicted"/>
<name>Q0VQT7_ALCBS</name>
<protein>
    <recommendedName>
        <fullName evidence="3">HEPN domain-containing protein</fullName>
    </recommendedName>
</protein>
<keyword evidence="2" id="KW-1185">Reference proteome</keyword>
<evidence type="ECO:0008006" key="3">
    <source>
        <dbReference type="Google" id="ProtNLM"/>
    </source>
</evidence>
<dbReference type="AlphaFoldDB" id="Q0VQT7"/>
<sequence>MFFMSRMVRDNTVSGLRERLYFARALLQQLTHDQADATPTVRLALRGAVVFHLYSVLVGLARQSGKTFQVAHTDTLFSLAALEQAFRDAGVEAPEIAILARARADRGDLIAWLDGEMQTALGAAGLARRPTPPNESDALNLMAEDRYAPLADGDLQRLADSVTRVGELVEHCMGYLEEW</sequence>
<dbReference type="KEGG" id="abo:ABO_1013"/>
<dbReference type="STRING" id="393595.ABO_1013"/>
<dbReference type="EMBL" id="AM286690">
    <property type="protein sequence ID" value="CAL16461.1"/>
    <property type="molecule type" value="Genomic_DNA"/>
</dbReference>
<evidence type="ECO:0000313" key="1">
    <source>
        <dbReference type="EMBL" id="CAL16461.1"/>
    </source>
</evidence>
<dbReference type="Proteomes" id="UP000008871">
    <property type="component" value="Chromosome"/>
</dbReference>